<reference evidence="17" key="1">
    <citation type="submission" date="2021-01" db="EMBL/GenBank/DDBJ databases">
        <authorList>
            <person name="Bezrukov I."/>
        </authorList>
    </citation>
    <scope>NUCLEOTIDE SEQUENCE</scope>
</reference>
<dbReference type="Pfam" id="PF08263">
    <property type="entry name" value="LRRNT_2"/>
    <property type="match status" value="1"/>
</dbReference>
<evidence type="ECO:0000256" key="11">
    <source>
        <dbReference type="ARBA" id="ARBA00022840"/>
    </source>
</evidence>
<keyword evidence="4" id="KW-0433">Leucine-rich repeat</keyword>
<keyword evidence="10" id="KW-0547">Nucleotide-binding</keyword>
<dbReference type="InterPro" id="IPR013210">
    <property type="entry name" value="LRR_N_plant-typ"/>
</dbReference>
<dbReference type="Gene3D" id="3.80.10.10">
    <property type="entry name" value="Ribonuclease Inhibitor"/>
    <property type="match status" value="1"/>
</dbReference>
<dbReference type="Gene3D" id="1.10.510.10">
    <property type="entry name" value="Transferase(Phosphotransferase) domain 1"/>
    <property type="match status" value="1"/>
</dbReference>
<evidence type="ECO:0000256" key="3">
    <source>
        <dbReference type="ARBA" id="ARBA00022553"/>
    </source>
</evidence>
<organism evidence="17 18">
    <name type="scientific">Arabidopsis arenosa</name>
    <name type="common">Sand rock-cress</name>
    <name type="synonym">Cardaminopsis arenosa</name>
    <dbReference type="NCBI Taxonomy" id="38785"/>
    <lineage>
        <taxon>Eukaryota</taxon>
        <taxon>Viridiplantae</taxon>
        <taxon>Streptophyta</taxon>
        <taxon>Embryophyta</taxon>
        <taxon>Tracheophyta</taxon>
        <taxon>Spermatophyta</taxon>
        <taxon>Magnoliopsida</taxon>
        <taxon>eudicotyledons</taxon>
        <taxon>Gunneridae</taxon>
        <taxon>Pentapetalae</taxon>
        <taxon>rosids</taxon>
        <taxon>malvids</taxon>
        <taxon>Brassicales</taxon>
        <taxon>Brassicaceae</taxon>
        <taxon>Camelineae</taxon>
        <taxon>Arabidopsis</taxon>
    </lineage>
</organism>
<keyword evidence="7 15" id="KW-0812">Transmembrane</keyword>
<dbReference type="InterPro" id="IPR032675">
    <property type="entry name" value="LRR_dom_sf"/>
</dbReference>
<dbReference type="GO" id="GO:0016020">
    <property type="term" value="C:membrane"/>
    <property type="evidence" value="ECO:0007669"/>
    <property type="project" value="UniProtKB-SubCell"/>
</dbReference>
<dbReference type="Gene3D" id="3.30.200.20">
    <property type="entry name" value="Phosphorylase Kinase, domain 1"/>
    <property type="match status" value="1"/>
</dbReference>
<keyword evidence="6" id="KW-0808">Transferase</keyword>
<keyword evidence="12 15" id="KW-1133">Transmembrane helix</keyword>
<dbReference type="EMBL" id="LR999451">
    <property type="protein sequence ID" value="CAE5958416.1"/>
    <property type="molecule type" value="Genomic_DNA"/>
</dbReference>
<dbReference type="Pfam" id="PF07714">
    <property type="entry name" value="PK_Tyr_Ser-Thr"/>
    <property type="match status" value="1"/>
</dbReference>
<dbReference type="InterPro" id="IPR008166">
    <property type="entry name" value="Glyco_transf_92"/>
</dbReference>
<evidence type="ECO:0000256" key="6">
    <source>
        <dbReference type="ARBA" id="ARBA00022679"/>
    </source>
</evidence>
<dbReference type="InterPro" id="IPR011009">
    <property type="entry name" value="Kinase-like_dom_sf"/>
</dbReference>
<dbReference type="PROSITE" id="PS50011">
    <property type="entry name" value="PROTEIN_KINASE_DOM"/>
    <property type="match status" value="1"/>
</dbReference>
<sequence>MTEYENGKKRKVRNKQQVKVQFLSQRYLILCLCCFFVLLFFLSSDRISTLSVRSDSLRPSLRVPALSVLSSSMDSFHGGRFLALSVEDRVQFPDHLLLILSHGIGRGEKNLVCVYRGVKEETLVLPSISSDEFDEFRSIVRCPNAPLNYSSSVELQFRGELVKKMKKEKQSRRRVHNWEKVGYEAVIDGDTVVVFVKGLTRRPHKESDPSYYKCQFEMGDSEEKEVTQAIAAAQEVVRCVLPESLKLNPEMMFRVSVIHIDPRGRTTPALPSVARIYGSDSIEKKKSGVKHELCVCTMLWNQAPFLREWIMYHSWLGVERWFIYDNNSDDGIQEEIELLSSENYNVSRHVWPWIKTQEAGFSHCAVRAKEECNWVGFFDVDEFYYFPTYRSQGLPSKNALKSLVSNYTSWDLVGEIRTDCHSYGPSGLTSVPSQGVTVGYTCRQANPERHKSIVRPELLTSSLLNEVHHFQLKEGVGHMSLVESVAVVNHYKYQVWDTFKAKFYRRVATYVVDWQENQNQGSKDRAPGLGTEAIEPPDWKRRFCEVWDTGLKDLVLSNFADQVTAEDDVLCLQGLKNSLIDPSSRLSSWSFPNSSASSICKLTGVSCWNEKENRIISLQLQSMQLAGEIPESLKLCRSLQSLDLSGNDLSGSIPSQICSWLPYLVTLDLSGNKLGGSIPTQIVECKFLNALILSDNKLSGSIPSQLSRLDRLRRLSLAGNDLSGTIPSELARFGGDDFSGNDGLCGKPLSRCGALNGRNLSIIIVAGVIGAVGSLCVGLVIFWWFFIREGSRKKKGYGAGKSKDDSDWIGLLRSHKLVQVTLFQKPIVKIKLGDLMAATNNFSSGNIDVSSRTGVSYKADLPDGSALAVKRLSACGFGEKQFRSEMNRLGELRHPNLVPLLGYCVVEDERLLVYKHMPNGTLFSQLHNGGLCDAVLDWPTRLAIGVGAAKGLAWLHHGCQPPYLHQFISSNVILLDDDFDARITDYGLARLVGSRDSNDSSFNNGDLGELGYVAPEYSSTMVASLKGDVYGFGIVLLELVTGQKPLSVINGVEGFKGSLVDWVSQYLGTGRSKDAIDRSICDKGHDEEILQFLKIACSCVVSRPKERPTMIQVYESLKNMADKHGVSEHYDEFPLVFNKQEP</sequence>
<dbReference type="Pfam" id="PF01697">
    <property type="entry name" value="Glyco_transf_92"/>
    <property type="match status" value="1"/>
</dbReference>
<dbReference type="FunFam" id="1.10.510.10:FF:000609">
    <property type="entry name" value="Inactive LRR receptor-like serine/threonine-protein kinase BIR2"/>
    <property type="match status" value="1"/>
</dbReference>
<evidence type="ECO:0000256" key="15">
    <source>
        <dbReference type="SAM" id="Phobius"/>
    </source>
</evidence>
<keyword evidence="11" id="KW-0067">ATP-binding</keyword>
<proteinExistence type="inferred from homology"/>
<evidence type="ECO:0000256" key="13">
    <source>
        <dbReference type="ARBA" id="ARBA00023136"/>
    </source>
</evidence>
<dbReference type="Pfam" id="PF00560">
    <property type="entry name" value="LRR_1"/>
    <property type="match status" value="4"/>
</dbReference>
<evidence type="ECO:0000256" key="9">
    <source>
        <dbReference type="ARBA" id="ARBA00022737"/>
    </source>
</evidence>
<dbReference type="InterPro" id="IPR001245">
    <property type="entry name" value="Ser-Thr/Tyr_kinase_cat_dom"/>
</dbReference>
<dbReference type="SUPFAM" id="SSF52058">
    <property type="entry name" value="L domain-like"/>
    <property type="match status" value="1"/>
</dbReference>
<dbReference type="FunFam" id="3.30.200.20:FF:000428">
    <property type="entry name" value="Inactive LRR receptor-like serine/threonine-protein kinase BIR2"/>
    <property type="match status" value="1"/>
</dbReference>
<evidence type="ECO:0000256" key="5">
    <source>
        <dbReference type="ARBA" id="ARBA00022676"/>
    </source>
</evidence>
<feature type="transmembrane region" description="Helical" evidence="15">
    <location>
        <begin position="20"/>
        <end position="42"/>
    </location>
</feature>
<dbReference type="AlphaFoldDB" id="A0A8S1ZK55"/>
<evidence type="ECO:0000256" key="7">
    <source>
        <dbReference type="ARBA" id="ARBA00022692"/>
    </source>
</evidence>
<evidence type="ECO:0000256" key="12">
    <source>
        <dbReference type="ARBA" id="ARBA00022989"/>
    </source>
</evidence>
<keyword evidence="8" id="KW-0732">Signal</keyword>
<dbReference type="GO" id="GO:0004672">
    <property type="term" value="F:protein kinase activity"/>
    <property type="evidence" value="ECO:0007669"/>
    <property type="project" value="InterPro"/>
</dbReference>
<feature type="domain" description="Protein kinase" evidence="16">
    <location>
        <begin position="842"/>
        <end position="1127"/>
    </location>
</feature>
<dbReference type="GO" id="GO:0005524">
    <property type="term" value="F:ATP binding"/>
    <property type="evidence" value="ECO:0007669"/>
    <property type="project" value="UniProtKB-KW"/>
</dbReference>
<dbReference type="InterPro" id="IPR001611">
    <property type="entry name" value="Leu-rich_rpt"/>
</dbReference>
<gene>
    <name evidence="17" type="ORF">AARE701A_LOCUS2016</name>
</gene>
<keyword evidence="14" id="KW-0325">Glycoprotein</keyword>
<evidence type="ECO:0000259" key="16">
    <source>
        <dbReference type="PROSITE" id="PS50011"/>
    </source>
</evidence>
<protein>
    <recommendedName>
        <fullName evidence="16">Protein kinase domain-containing protein</fullName>
    </recommendedName>
</protein>
<feature type="transmembrane region" description="Helical" evidence="15">
    <location>
        <begin position="760"/>
        <end position="786"/>
    </location>
</feature>
<dbReference type="PANTHER" id="PTHR48007:SF86">
    <property type="entry name" value="(WILD MALAYSIAN BANANA) HYPOTHETICAL PROTEIN"/>
    <property type="match status" value="1"/>
</dbReference>
<comment type="subcellular location">
    <subcellularLocation>
        <location evidence="1">Membrane</location>
        <topology evidence="1">Single-pass membrane protein</topology>
    </subcellularLocation>
</comment>
<dbReference type="FunFam" id="3.80.10.10:FF:000415">
    <property type="entry name" value="Inactive LRR receptor-like serine/threonine-protein kinase BIR2"/>
    <property type="match status" value="1"/>
</dbReference>
<dbReference type="PRINTS" id="PR00019">
    <property type="entry name" value="LEURICHRPT"/>
</dbReference>
<dbReference type="InterPro" id="IPR000719">
    <property type="entry name" value="Prot_kinase_dom"/>
</dbReference>
<evidence type="ECO:0000256" key="8">
    <source>
        <dbReference type="ARBA" id="ARBA00022729"/>
    </source>
</evidence>
<evidence type="ECO:0000256" key="14">
    <source>
        <dbReference type="ARBA" id="ARBA00023180"/>
    </source>
</evidence>
<keyword evidence="5" id="KW-0328">Glycosyltransferase</keyword>
<keyword evidence="9" id="KW-0677">Repeat</keyword>
<comment type="similarity">
    <text evidence="2">Belongs to the glycosyltransferase 92 family.</text>
</comment>
<dbReference type="InterPro" id="IPR046959">
    <property type="entry name" value="PRK1-6/SRF4-like"/>
</dbReference>
<keyword evidence="3" id="KW-0597">Phosphoprotein</keyword>
<dbReference type="GO" id="GO:0016757">
    <property type="term" value="F:glycosyltransferase activity"/>
    <property type="evidence" value="ECO:0007669"/>
    <property type="project" value="UniProtKB-KW"/>
</dbReference>
<evidence type="ECO:0000256" key="1">
    <source>
        <dbReference type="ARBA" id="ARBA00004167"/>
    </source>
</evidence>
<evidence type="ECO:0000256" key="4">
    <source>
        <dbReference type="ARBA" id="ARBA00022614"/>
    </source>
</evidence>
<evidence type="ECO:0000313" key="18">
    <source>
        <dbReference type="Proteomes" id="UP000682877"/>
    </source>
</evidence>
<keyword evidence="13 15" id="KW-0472">Membrane</keyword>
<evidence type="ECO:0000256" key="2">
    <source>
        <dbReference type="ARBA" id="ARBA00007647"/>
    </source>
</evidence>
<evidence type="ECO:0000313" key="17">
    <source>
        <dbReference type="EMBL" id="CAE5958416.1"/>
    </source>
</evidence>
<name>A0A8S1ZK55_ARAAE</name>
<keyword evidence="18" id="KW-1185">Reference proteome</keyword>
<evidence type="ECO:0000256" key="10">
    <source>
        <dbReference type="ARBA" id="ARBA00022741"/>
    </source>
</evidence>
<dbReference type="PANTHER" id="PTHR48007">
    <property type="entry name" value="LEUCINE-RICH REPEAT RECEPTOR-LIKE PROTEIN KINASE PXC1"/>
    <property type="match status" value="1"/>
</dbReference>
<dbReference type="CDD" id="cd14066">
    <property type="entry name" value="STKc_IRAK"/>
    <property type="match status" value="1"/>
</dbReference>
<dbReference type="Proteomes" id="UP000682877">
    <property type="component" value="Chromosome 1"/>
</dbReference>
<dbReference type="SUPFAM" id="SSF56112">
    <property type="entry name" value="Protein kinase-like (PK-like)"/>
    <property type="match status" value="1"/>
</dbReference>
<accession>A0A8S1ZK55</accession>